<sequence length="72" mass="7793">MERCGSVCSGLQSTQFLYAAGATRPWFWCQLVKRFKPFALPTANQMQPCAGPFSSVSQSEASTPGGVKSFNL</sequence>
<dbReference type="AlphaFoldDB" id="A0A4Z2F9A3"/>
<dbReference type="Proteomes" id="UP000314294">
    <property type="component" value="Unassembled WGS sequence"/>
</dbReference>
<accession>A0A4Z2F9A3</accession>
<evidence type="ECO:0000313" key="3">
    <source>
        <dbReference type="Proteomes" id="UP000314294"/>
    </source>
</evidence>
<evidence type="ECO:0000313" key="2">
    <source>
        <dbReference type="EMBL" id="TNN37806.1"/>
    </source>
</evidence>
<protein>
    <submittedName>
        <fullName evidence="2">Uncharacterized protein</fullName>
    </submittedName>
</protein>
<name>A0A4Z2F9A3_9TELE</name>
<proteinExistence type="predicted"/>
<gene>
    <name evidence="2" type="ORF">EYF80_052038</name>
</gene>
<reference evidence="2 3" key="1">
    <citation type="submission" date="2019-03" db="EMBL/GenBank/DDBJ databases">
        <title>First draft genome of Liparis tanakae, snailfish: a comprehensive survey of snailfish specific genes.</title>
        <authorList>
            <person name="Kim W."/>
            <person name="Song I."/>
            <person name="Jeong J.-H."/>
            <person name="Kim D."/>
            <person name="Kim S."/>
            <person name="Ryu S."/>
            <person name="Song J.Y."/>
            <person name="Lee S.K."/>
        </authorList>
    </citation>
    <scope>NUCLEOTIDE SEQUENCE [LARGE SCALE GENOMIC DNA]</scope>
    <source>
        <tissue evidence="2">Muscle</tissue>
    </source>
</reference>
<comment type="caution">
    <text evidence="2">The sequence shown here is derived from an EMBL/GenBank/DDBJ whole genome shotgun (WGS) entry which is preliminary data.</text>
</comment>
<feature type="region of interest" description="Disordered" evidence="1">
    <location>
        <begin position="51"/>
        <end position="72"/>
    </location>
</feature>
<organism evidence="2 3">
    <name type="scientific">Liparis tanakae</name>
    <name type="common">Tanaka's snailfish</name>
    <dbReference type="NCBI Taxonomy" id="230148"/>
    <lineage>
        <taxon>Eukaryota</taxon>
        <taxon>Metazoa</taxon>
        <taxon>Chordata</taxon>
        <taxon>Craniata</taxon>
        <taxon>Vertebrata</taxon>
        <taxon>Euteleostomi</taxon>
        <taxon>Actinopterygii</taxon>
        <taxon>Neopterygii</taxon>
        <taxon>Teleostei</taxon>
        <taxon>Neoteleostei</taxon>
        <taxon>Acanthomorphata</taxon>
        <taxon>Eupercaria</taxon>
        <taxon>Perciformes</taxon>
        <taxon>Cottioidei</taxon>
        <taxon>Cottales</taxon>
        <taxon>Liparidae</taxon>
        <taxon>Liparis</taxon>
    </lineage>
</organism>
<dbReference type="EMBL" id="SRLO01001439">
    <property type="protein sequence ID" value="TNN37806.1"/>
    <property type="molecule type" value="Genomic_DNA"/>
</dbReference>
<evidence type="ECO:0000256" key="1">
    <source>
        <dbReference type="SAM" id="MobiDB-lite"/>
    </source>
</evidence>
<keyword evidence="3" id="KW-1185">Reference proteome</keyword>